<dbReference type="Gene3D" id="3.90.640.10">
    <property type="entry name" value="Actin, Chain A, domain 4"/>
    <property type="match status" value="1"/>
</dbReference>
<keyword evidence="2" id="KW-0175">Coiled coil</keyword>
<evidence type="ECO:0000256" key="1">
    <source>
        <dbReference type="RuleBase" id="RU000487"/>
    </source>
</evidence>
<comment type="caution">
    <text evidence="4">The sequence shown here is derived from an EMBL/GenBank/DDBJ whole genome shotgun (WGS) entry which is preliminary data.</text>
</comment>
<sequence length="612" mass="70897">MNELLFECYNVPSVSYGISSLWSYYYNSEDCNNLEDAIIIDSGNFSTHLIPVFEGKFQLKHAKSSMIRDHMYFAQDYRQELDDSLEKSHLEKSDHIIQFPFQFSSAPEMTEEELERQAEKKREHSKKLSEITARIRNEKLEKKELDLIEFQEILNYAETDNLSLFESKLKEYGFENKQELIAEIKKNESSIKKARDKDLGIVSVEHKETPAFDLIEIPDDQLSPEDLKEKRKQKLMKANIEARERIRAAKLEEERKKEEEINRDNELKQNNFAFWLEQIKNKRKDILDKMSQKEAIKNELSNRKSHASQLRMKSIAGLASQDSNPTQNGGSRKKKDADSDDDFGLDDSDWNIYLDISKEDFEAEDNLEAELIQVNEILLQNDPDFLLNIDENSRREIEDSLFYKYISGTQKPILENPAVPQSISSIRYGGDQLSNDIDIKSLSEFEKKKLAAEIESETLKEIKARSYQIHLNVERIRVPEILFEPMIIGVDQSGITEVIENLWKLFPVGSSAKRNVFITGCGFSKVPGLDSRLYKDLTPILPVETPLSIKLARDLSDDGWRGAAKWSRNFSSSPETKSLFESVSVTRKTYEEFGGEYLKEHLFSNLYHNQKN</sequence>
<feature type="coiled-coil region" evidence="2">
    <location>
        <begin position="111"/>
        <end position="141"/>
    </location>
</feature>
<dbReference type="InterPro" id="IPR004000">
    <property type="entry name" value="Actin"/>
</dbReference>
<organism evidence="4 5">
    <name type="scientific">Smittium mucronatum</name>
    <dbReference type="NCBI Taxonomy" id="133383"/>
    <lineage>
        <taxon>Eukaryota</taxon>
        <taxon>Fungi</taxon>
        <taxon>Fungi incertae sedis</taxon>
        <taxon>Zoopagomycota</taxon>
        <taxon>Kickxellomycotina</taxon>
        <taxon>Harpellomycetes</taxon>
        <taxon>Harpellales</taxon>
        <taxon>Legeriomycetaceae</taxon>
        <taxon>Smittium</taxon>
    </lineage>
</organism>
<evidence type="ECO:0000313" key="4">
    <source>
        <dbReference type="EMBL" id="OLY81687.1"/>
    </source>
</evidence>
<dbReference type="STRING" id="133383.A0A1R0GXS0"/>
<dbReference type="OrthoDB" id="7340501at2759"/>
<dbReference type="InterPro" id="IPR043129">
    <property type="entry name" value="ATPase_NBD"/>
</dbReference>
<dbReference type="Gene3D" id="3.30.420.40">
    <property type="match status" value="3"/>
</dbReference>
<proteinExistence type="inferred from homology"/>
<feature type="coiled-coil region" evidence="2">
    <location>
        <begin position="232"/>
        <end position="296"/>
    </location>
</feature>
<reference evidence="4 5" key="1">
    <citation type="journal article" date="2016" name="Mol. Biol. Evol.">
        <title>Genome-Wide Survey of Gut Fungi (Harpellales) Reveals the First Horizontally Transferred Ubiquitin Gene from a Mosquito Host.</title>
        <authorList>
            <person name="Wang Y."/>
            <person name="White M.M."/>
            <person name="Kvist S."/>
            <person name="Moncalvo J.M."/>
        </authorList>
    </citation>
    <scope>NUCLEOTIDE SEQUENCE [LARGE SCALE GENOMIC DNA]</scope>
    <source>
        <strain evidence="4 5">ALG-7-W6</strain>
    </source>
</reference>
<evidence type="ECO:0000313" key="5">
    <source>
        <dbReference type="Proteomes" id="UP000187455"/>
    </source>
</evidence>
<dbReference type="Pfam" id="PF00022">
    <property type="entry name" value="Actin"/>
    <property type="match status" value="1"/>
</dbReference>
<dbReference type="AlphaFoldDB" id="A0A1R0GXS0"/>
<dbReference type="EMBL" id="LSSL01002252">
    <property type="protein sequence ID" value="OLY81687.1"/>
    <property type="molecule type" value="Genomic_DNA"/>
</dbReference>
<gene>
    <name evidence="4" type="ORF">AYI68_g4208</name>
</gene>
<dbReference type="Proteomes" id="UP000187455">
    <property type="component" value="Unassembled WGS sequence"/>
</dbReference>
<protein>
    <submittedName>
        <fullName evidence="4">Actin-like protein arp5</fullName>
    </submittedName>
</protein>
<evidence type="ECO:0000256" key="3">
    <source>
        <dbReference type="SAM" id="MobiDB-lite"/>
    </source>
</evidence>
<feature type="region of interest" description="Disordered" evidence="3">
    <location>
        <begin position="316"/>
        <end position="343"/>
    </location>
</feature>
<name>A0A1R0GXS0_9FUNG</name>
<comment type="similarity">
    <text evidence="1">Belongs to the actin family.</text>
</comment>
<dbReference type="SMART" id="SM00268">
    <property type="entry name" value="ACTIN"/>
    <property type="match status" value="1"/>
</dbReference>
<dbReference type="SUPFAM" id="SSF53067">
    <property type="entry name" value="Actin-like ATPase domain"/>
    <property type="match status" value="1"/>
</dbReference>
<dbReference type="PANTHER" id="PTHR11937">
    <property type="entry name" value="ACTIN"/>
    <property type="match status" value="1"/>
</dbReference>
<evidence type="ECO:0000256" key="2">
    <source>
        <dbReference type="SAM" id="Coils"/>
    </source>
</evidence>
<keyword evidence="5" id="KW-1185">Reference proteome</keyword>
<accession>A0A1R0GXS0</accession>